<evidence type="ECO:0000256" key="4">
    <source>
        <dbReference type="ARBA" id="ARBA00044050"/>
    </source>
</evidence>
<evidence type="ECO:0000313" key="12">
    <source>
        <dbReference type="EMBL" id="CAH2407938.1"/>
    </source>
</evidence>
<dbReference type="InterPro" id="IPR002347">
    <property type="entry name" value="SDR_fam"/>
</dbReference>
<dbReference type="PANTHER" id="PTHR43086">
    <property type="entry name" value="VERY-LONG-CHAIN 3-OXOOACYL-COA REDUCTASE"/>
    <property type="match status" value="1"/>
</dbReference>
<accession>A0ABN8KCF9</accession>
<dbReference type="Proteomes" id="UP001153050">
    <property type="component" value="Unassembled WGS sequence"/>
</dbReference>
<evidence type="ECO:0000256" key="2">
    <source>
        <dbReference type="ARBA" id="ARBA00023002"/>
    </source>
</evidence>
<comment type="similarity">
    <text evidence="1 11">Belongs to the short-chain dehydrogenases/reductases (SDR) family.</text>
</comment>
<evidence type="ECO:0000256" key="8">
    <source>
        <dbReference type="ARBA" id="ARBA00044349"/>
    </source>
</evidence>
<keyword evidence="2" id="KW-0560">Oxidoreductase</keyword>
<evidence type="ECO:0000256" key="7">
    <source>
        <dbReference type="ARBA" id="ARBA00044271"/>
    </source>
</evidence>
<dbReference type="InterPro" id="IPR020904">
    <property type="entry name" value="Sc_DH/Rdtase_CS"/>
</dbReference>
<dbReference type="EC" id="1.1.1.298" evidence="4"/>
<name>A0ABN8KCF9_9HYPH</name>
<reference evidence="12 13" key="1">
    <citation type="submission" date="2022-03" db="EMBL/GenBank/DDBJ databases">
        <authorList>
            <person name="Brunel B."/>
        </authorList>
    </citation>
    <scope>NUCLEOTIDE SEQUENCE [LARGE SCALE GENOMIC DNA]</scope>
    <source>
        <strain evidence="12">STM5069sample</strain>
    </source>
</reference>
<dbReference type="Gene3D" id="3.40.50.720">
    <property type="entry name" value="NAD(P)-binding Rossmann-like Domain"/>
    <property type="match status" value="1"/>
</dbReference>
<evidence type="ECO:0000256" key="11">
    <source>
        <dbReference type="RuleBase" id="RU000363"/>
    </source>
</evidence>
<evidence type="ECO:0000256" key="5">
    <source>
        <dbReference type="ARBA" id="ARBA00044059"/>
    </source>
</evidence>
<organism evidence="12 13">
    <name type="scientific">Mesorhizobium escarrei</name>
    <dbReference type="NCBI Taxonomy" id="666018"/>
    <lineage>
        <taxon>Bacteria</taxon>
        <taxon>Pseudomonadati</taxon>
        <taxon>Pseudomonadota</taxon>
        <taxon>Alphaproteobacteria</taxon>
        <taxon>Hyphomicrobiales</taxon>
        <taxon>Phyllobacteriaceae</taxon>
        <taxon>Mesorhizobium</taxon>
    </lineage>
</organism>
<evidence type="ECO:0000256" key="1">
    <source>
        <dbReference type="ARBA" id="ARBA00006484"/>
    </source>
</evidence>
<comment type="catalytic activity">
    <reaction evidence="3">
        <text>L-allo-threonine + NADP(+) = aminoacetone + CO2 + NADPH</text>
        <dbReference type="Rhea" id="RHEA:43524"/>
        <dbReference type="ChEBI" id="CHEBI:16526"/>
        <dbReference type="ChEBI" id="CHEBI:57783"/>
        <dbReference type="ChEBI" id="CHEBI:58320"/>
        <dbReference type="ChEBI" id="CHEBI:58349"/>
        <dbReference type="ChEBI" id="CHEBI:58585"/>
        <dbReference type="EC" id="1.1.1.381"/>
    </reaction>
</comment>
<sequence>MSQSLGTALITGASSGIGAVYADRLARRGHDLLIVARDADRLAHRAARLERDFRVNVEVLPGDLIEPDQLAAVGQRLADDSSISILINNAGMSMDGTLMTASHGRAEALIALNVLAPTLLARAAGRRFAAERKGAIINISSVMAFMPEVSDGTYSGTKAFLLNLSLGLAEQLEPLGVRIQAVLPGATRTEIWKRSGKDIDALPADSVMSAEDLVDAALVGFDKGEIVSIPPLHELGLWEGMNRSRLALAPHLANRRVADRYLIPVD</sequence>
<dbReference type="EC" id="1.1.1.381" evidence="5"/>
<dbReference type="Pfam" id="PF00106">
    <property type="entry name" value="adh_short"/>
    <property type="match status" value="1"/>
</dbReference>
<dbReference type="PRINTS" id="PR00080">
    <property type="entry name" value="SDRFAMILY"/>
</dbReference>
<dbReference type="PIRSF" id="PIRSF000126">
    <property type="entry name" value="11-beta-HSD1"/>
    <property type="match status" value="1"/>
</dbReference>
<comment type="function">
    <text evidence="9">NADP-dependent dehydrogenase with broad substrate specificity acting on 3-hydroxy acids. Catalyzes the NADP-dependent oxidation of L-allo-threonine to L-2-amino-3-keto-butyrate, which is spontaneously decarboxylated into aminoacetone. Also acts on D-threonine, L-serine, D-serine, D-3-hydroxyisobutyrate, L-3-hydroxyisobutyrate, D-glycerate and L-glycerate. Able to catalyze the reduction of the malonic semialdehyde to 3-hydroxypropionic acid. YdfG is apparently supplementing RutE, the presumed malonic semialdehyde reductase involved in pyrimidine degradation since both are able to detoxify malonic semialdehyde.</text>
</comment>
<dbReference type="EMBL" id="CAKXZT010000160">
    <property type="protein sequence ID" value="CAH2407938.1"/>
    <property type="molecule type" value="Genomic_DNA"/>
</dbReference>
<dbReference type="PRINTS" id="PR00081">
    <property type="entry name" value="GDHRDH"/>
</dbReference>
<proteinExistence type="inferred from homology"/>
<protein>
    <recommendedName>
        <fullName evidence="6">NADP-dependent 3-hydroxy acid dehydrogenase YdfG</fullName>
        <ecNumber evidence="4">1.1.1.298</ecNumber>
        <ecNumber evidence="5">1.1.1.381</ecNumber>
    </recommendedName>
    <alternativeName>
        <fullName evidence="8">L-allo-threonine dehydrogenase</fullName>
    </alternativeName>
    <alternativeName>
        <fullName evidence="7">Malonic semialdehyde reductase</fullName>
    </alternativeName>
</protein>
<evidence type="ECO:0000256" key="10">
    <source>
        <dbReference type="ARBA" id="ARBA00047274"/>
    </source>
</evidence>
<comment type="catalytic activity">
    <reaction evidence="10">
        <text>3-hydroxypropanoate + NADP(+) = 3-oxopropanoate + NADPH + H(+)</text>
        <dbReference type="Rhea" id="RHEA:26438"/>
        <dbReference type="ChEBI" id="CHEBI:15378"/>
        <dbReference type="ChEBI" id="CHEBI:16510"/>
        <dbReference type="ChEBI" id="CHEBI:33190"/>
        <dbReference type="ChEBI" id="CHEBI:57783"/>
        <dbReference type="ChEBI" id="CHEBI:58349"/>
        <dbReference type="EC" id="1.1.1.298"/>
    </reaction>
</comment>
<keyword evidence="13" id="KW-1185">Reference proteome</keyword>
<dbReference type="PANTHER" id="PTHR43086:SF3">
    <property type="entry name" value="NADP-DEPENDENT 3-HYDROXY ACID DEHYDROGENASE YDFG"/>
    <property type="match status" value="1"/>
</dbReference>
<dbReference type="CDD" id="cd05233">
    <property type="entry name" value="SDR_c"/>
    <property type="match status" value="1"/>
</dbReference>
<evidence type="ECO:0000256" key="9">
    <source>
        <dbReference type="ARBA" id="ARBA00045650"/>
    </source>
</evidence>
<dbReference type="PROSITE" id="PS00061">
    <property type="entry name" value="ADH_SHORT"/>
    <property type="match status" value="1"/>
</dbReference>
<evidence type="ECO:0000313" key="13">
    <source>
        <dbReference type="Proteomes" id="UP001153050"/>
    </source>
</evidence>
<evidence type="ECO:0000256" key="6">
    <source>
        <dbReference type="ARBA" id="ARBA00044065"/>
    </source>
</evidence>
<dbReference type="SUPFAM" id="SSF51735">
    <property type="entry name" value="NAD(P)-binding Rossmann-fold domains"/>
    <property type="match status" value="1"/>
</dbReference>
<gene>
    <name evidence="12" type="ORF">MES5069_620165</name>
</gene>
<comment type="caution">
    <text evidence="12">The sequence shown here is derived from an EMBL/GenBank/DDBJ whole genome shotgun (WGS) entry which is preliminary data.</text>
</comment>
<dbReference type="RefSeq" id="WP_254021433.1">
    <property type="nucleotide sequence ID" value="NZ_CAKXZT010000160.1"/>
</dbReference>
<evidence type="ECO:0000256" key="3">
    <source>
        <dbReference type="ARBA" id="ARBA00043812"/>
    </source>
</evidence>
<dbReference type="InterPro" id="IPR036291">
    <property type="entry name" value="NAD(P)-bd_dom_sf"/>
</dbReference>